<dbReference type="InterPro" id="IPR050950">
    <property type="entry name" value="HTH-type_LysR_regulators"/>
</dbReference>
<dbReference type="InterPro" id="IPR036390">
    <property type="entry name" value="WH_DNA-bd_sf"/>
</dbReference>
<dbReference type="CDD" id="cd05466">
    <property type="entry name" value="PBP2_LTTR_substrate"/>
    <property type="match status" value="1"/>
</dbReference>
<dbReference type="STRING" id="871651.SAMN05421688_1759"/>
<dbReference type="PANTHER" id="PTHR30419">
    <property type="entry name" value="HTH-TYPE TRANSCRIPTIONAL REGULATOR YBHD"/>
    <property type="match status" value="1"/>
</dbReference>
<gene>
    <name evidence="6" type="ORF">SAMN05421688_1759</name>
</gene>
<dbReference type="PANTHER" id="PTHR30419:SF31">
    <property type="entry name" value="BLR3139 PROTEIN"/>
    <property type="match status" value="1"/>
</dbReference>
<dbReference type="PRINTS" id="PR00039">
    <property type="entry name" value="HTHLYSR"/>
</dbReference>
<dbReference type="SUPFAM" id="SSF53850">
    <property type="entry name" value="Periplasmic binding protein-like II"/>
    <property type="match status" value="1"/>
</dbReference>
<dbReference type="InterPro" id="IPR036388">
    <property type="entry name" value="WH-like_DNA-bd_sf"/>
</dbReference>
<accession>A0A1I0X1R7</accession>
<organism evidence="6 7">
    <name type="scientific">Poseidonocella pacifica</name>
    <dbReference type="NCBI Taxonomy" id="871651"/>
    <lineage>
        <taxon>Bacteria</taxon>
        <taxon>Pseudomonadati</taxon>
        <taxon>Pseudomonadota</taxon>
        <taxon>Alphaproteobacteria</taxon>
        <taxon>Rhodobacterales</taxon>
        <taxon>Roseobacteraceae</taxon>
        <taxon>Poseidonocella</taxon>
    </lineage>
</organism>
<evidence type="ECO:0000313" key="6">
    <source>
        <dbReference type="EMBL" id="SFA94607.1"/>
    </source>
</evidence>
<dbReference type="InterPro" id="IPR000847">
    <property type="entry name" value="LysR_HTH_N"/>
</dbReference>
<dbReference type="AlphaFoldDB" id="A0A1I0X1R7"/>
<evidence type="ECO:0000256" key="2">
    <source>
        <dbReference type="ARBA" id="ARBA00023015"/>
    </source>
</evidence>
<comment type="similarity">
    <text evidence="1">Belongs to the LysR transcriptional regulatory family.</text>
</comment>
<dbReference type="SUPFAM" id="SSF46785">
    <property type="entry name" value="Winged helix' DNA-binding domain"/>
    <property type="match status" value="1"/>
</dbReference>
<sequence>MIDLRDLRCLTALARHRHFARAAEECGMSQPAFSMRIRQLETRLDTSIVKRGNRFQGLTAEGEAILAHARKILAEVRVLEQEVRSARGELAGRLTLGVIPTAVPYAAHLVVRLRELHPGLQVRILSTTSLSIQQGVDDGRYDAGLTYTEGASPDLMTVEPLYEESYVLLCPTKLAPRLSGDVTWREAAELPLWLLEPEMQNRRILDRVFSDLGVAPRFQGEANGFTAPMVAAVQGAAATVVPRVLLDSLGELPGTVVLPLVDPVVEKSVCLVTPLRAPNIPALIALREAARSS</sequence>
<dbReference type="GO" id="GO:0005829">
    <property type="term" value="C:cytosol"/>
    <property type="evidence" value="ECO:0007669"/>
    <property type="project" value="TreeGrafter"/>
</dbReference>
<evidence type="ECO:0000256" key="1">
    <source>
        <dbReference type="ARBA" id="ARBA00009437"/>
    </source>
</evidence>
<dbReference type="OrthoDB" id="9815174at2"/>
<dbReference type="EMBL" id="FOJU01000003">
    <property type="protein sequence ID" value="SFA94607.1"/>
    <property type="molecule type" value="Genomic_DNA"/>
</dbReference>
<evidence type="ECO:0000256" key="3">
    <source>
        <dbReference type="ARBA" id="ARBA00023125"/>
    </source>
</evidence>
<feature type="domain" description="HTH lysR-type" evidence="5">
    <location>
        <begin position="2"/>
        <end position="59"/>
    </location>
</feature>
<keyword evidence="2" id="KW-0805">Transcription regulation</keyword>
<dbReference type="Pfam" id="PF00126">
    <property type="entry name" value="HTH_1"/>
    <property type="match status" value="1"/>
</dbReference>
<keyword evidence="7" id="KW-1185">Reference proteome</keyword>
<dbReference type="Gene3D" id="3.40.190.290">
    <property type="match status" value="1"/>
</dbReference>
<dbReference type="Gene3D" id="1.10.10.10">
    <property type="entry name" value="Winged helix-like DNA-binding domain superfamily/Winged helix DNA-binding domain"/>
    <property type="match status" value="1"/>
</dbReference>
<dbReference type="GO" id="GO:0003700">
    <property type="term" value="F:DNA-binding transcription factor activity"/>
    <property type="evidence" value="ECO:0007669"/>
    <property type="project" value="InterPro"/>
</dbReference>
<proteinExistence type="inferred from homology"/>
<keyword evidence="4" id="KW-0804">Transcription</keyword>
<dbReference type="PROSITE" id="PS50931">
    <property type="entry name" value="HTH_LYSR"/>
    <property type="match status" value="1"/>
</dbReference>
<dbReference type="InterPro" id="IPR005119">
    <property type="entry name" value="LysR_subst-bd"/>
</dbReference>
<dbReference type="GO" id="GO:0003677">
    <property type="term" value="F:DNA binding"/>
    <property type="evidence" value="ECO:0007669"/>
    <property type="project" value="UniProtKB-KW"/>
</dbReference>
<dbReference type="Pfam" id="PF03466">
    <property type="entry name" value="LysR_substrate"/>
    <property type="match status" value="1"/>
</dbReference>
<reference evidence="6 7" key="1">
    <citation type="submission" date="2016-10" db="EMBL/GenBank/DDBJ databases">
        <authorList>
            <person name="de Groot N.N."/>
        </authorList>
    </citation>
    <scope>NUCLEOTIDE SEQUENCE [LARGE SCALE GENOMIC DNA]</scope>
    <source>
        <strain evidence="6 7">DSM 29316</strain>
    </source>
</reference>
<dbReference type="FunFam" id="1.10.10.10:FF:000001">
    <property type="entry name" value="LysR family transcriptional regulator"/>
    <property type="match status" value="1"/>
</dbReference>
<evidence type="ECO:0000256" key="4">
    <source>
        <dbReference type="ARBA" id="ARBA00023163"/>
    </source>
</evidence>
<evidence type="ECO:0000259" key="5">
    <source>
        <dbReference type="PROSITE" id="PS50931"/>
    </source>
</evidence>
<protein>
    <submittedName>
        <fullName evidence="6">Transcriptional regulator, LysR family</fullName>
    </submittedName>
</protein>
<evidence type="ECO:0000313" key="7">
    <source>
        <dbReference type="Proteomes" id="UP000198796"/>
    </source>
</evidence>
<keyword evidence="3" id="KW-0238">DNA-binding</keyword>
<name>A0A1I0X1R7_9RHOB</name>
<dbReference type="Proteomes" id="UP000198796">
    <property type="component" value="Unassembled WGS sequence"/>
</dbReference>